<gene>
    <name evidence="2" type="primary">Cnig_chr_V.g20897</name>
    <name evidence="2" type="ORF">B9Z55_020897</name>
</gene>
<dbReference type="InterPro" id="IPR042317">
    <property type="entry name" value="She-1-like"/>
</dbReference>
<name>A0A2G5TPN0_9PELO</name>
<proteinExistence type="predicted"/>
<protein>
    <recommendedName>
        <fullName evidence="1">F-box domain-containing protein</fullName>
    </recommendedName>
</protein>
<organism evidence="2 3">
    <name type="scientific">Caenorhabditis nigoni</name>
    <dbReference type="NCBI Taxonomy" id="1611254"/>
    <lineage>
        <taxon>Eukaryota</taxon>
        <taxon>Metazoa</taxon>
        <taxon>Ecdysozoa</taxon>
        <taxon>Nematoda</taxon>
        <taxon>Chromadorea</taxon>
        <taxon>Rhabditida</taxon>
        <taxon>Rhabditina</taxon>
        <taxon>Rhabditomorpha</taxon>
        <taxon>Rhabditoidea</taxon>
        <taxon>Rhabditidae</taxon>
        <taxon>Peloderinae</taxon>
        <taxon>Caenorhabditis</taxon>
    </lineage>
</organism>
<dbReference type="PANTHER" id="PTHR31006:SF4">
    <property type="entry name" value="F-BOX DOMAIN-CONTAINING PROTEIN"/>
    <property type="match status" value="1"/>
</dbReference>
<dbReference type="EMBL" id="PDUG01000005">
    <property type="protein sequence ID" value="PIC29247.1"/>
    <property type="molecule type" value="Genomic_DNA"/>
</dbReference>
<evidence type="ECO:0000259" key="1">
    <source>
        <dbReference type="Pfam" id="PF00646"/>
    </source>
</evidence>
<keyword evidence="3" id="KW-1185">Reference proteome</keyword>
<accession>A0A2G5TPN0</accession>
<dbReference type="PANTHER" id="PTHR31006">
    <property type="entry name" value="F-BOX DOMAIN-CONTAINING PROTEIN-RELATED-RELATED"/>
    <property type="match status" value="1"/>
</dbReference>
<dbReference type="Proteomes" id="UP000230233">
    <property type="component" value="Chromosome V"/>
</dbReference>
<feature type="domain" description="F-box" evidence="1">
    <location>
        <begin position="23"/>
        <end position="61"/>
    </location>
</feature>
<dbReference type="OrthoDB" id="10450950at2759"/>
<evidence type="ECO:0000313" key="2">
    <source>
        <dbReference type="EMBL" id="PIC29247.1"/>
    </source>
</evidence>
<reference evidence="3" key="1">
    <citation type="submission" date="2017-10" db="EMBL/GenBank/DDBJ databases">
        <title>Rapid genome shrinkage in a self-fertile nematode reveals novel sperm competition proteins.</title>
        <authorList>
            <person name="Yin D."/>
            <person name="Schwarz E.M."/>
            <person name="Thomas C.G."/>
            <person name="Felde R.L."/>
            <person name="Korf I.F."/>
            <person name="Cutter A.D."/>
            <person name="Schartner C.M."/>
            <person name="Ralston E.J."/>
            <person name="Meyer B.J."/>
            <person name="Haag E.S."/>
        </authorList>
    </citation>
    <scope>NUCLEOTIDE SEQUENCE [LARGE SCALE GENOMIC DNA]</scope>
    <source>
        <strain evidence="3">JU1422</strain>
    </source>
</reference>
<comment type="caution">
    <text evidence="2">The sequence shown here is derived from an EMBL/GenBank/DDBJ whole genome shotgun (WGS) entry which is preliminary data.</text>
</comment>
<dbReference type="Pfam" id="PF00646">
    <property type="entry name" value="F-box"/>
    <property type="match status" value="1"/>
</dbReference>
<sequence length="349" mass="40352">MFKRFRNFLRRVFRKNFFEYYTRLPVELQCEIVKILDFLSKHCLRQCSKQALEIVDSLHIHIPIVKILVSNILEVTICEGAGQISTISVAKDSEKNVIVTRSTKISKSITGKIESSQVSFEIISESIFKSLTKKNVTVGKLVVEFQNHMPIILGLIIKYFKRTKIITNCQTTYAKYEYSISLDSSHILDCSALRSRNSKVLMFVVAPGHPYVPGRSFLLKTIRPVYLTDTISEFLLRITGRNYSNKFWFPNFKVTDQELAHILGKFPVQVFRNGKIQTLLIPLETSEKRLLMRISKCGVVLEKLNPEQLGNIDESEECGLEWMCRNCDKSEESWFYIMDLEKKIGKINQ</sequence>
<dbReference type="InterPro" id="IPR001810">
    <property type="entry name" value="F-box_dom"/>
</dbReference>
<evidence type="ECO:0000313" key="3">
    <source>
        <dbReference type="Proteomes" id="UP000230233"/>
    </source>
</evidence>
<dbReference type="AlphaFoldDB" id="A0A2G5TPN0"/>